<dbReference type="Gene3D" id="1.20.120.910">
    <property type="entry name" value="DksA, coiled-coil domain"/>
    <property type="match status" value="1"/>
</dbReference>
<dbReference type="RefSeq" id="WP_078745664.1">
    <property type="nucleotide sequence ID" value="NZ_FUXG01000013.1"/>
</dbReference>
<keyword evidence="1" id="KW-0479">Metal-binding</keyword>
<keyword evidence="2" id="KW-0863">Zinc-finger</keyword>
<evidence type="ECO:0000256" key="4">
    <source>
        <dbReference type="PROSITE-ProRule" id="PRU00510"/>
    </source>
</evidence>
<keyword evidence="7" id="KW-1185">Reference proteome</keyword>
<name>A0A1T4QYB5_9GAMM</name>
<evidence type="ECO:0000256" key="2">
    <source>
        <dbReference type="ARBA" id="ARBA00022771"/>
    </source>
</evidence>
<evidence type="ECO:0000259" key="5">
    <source>
        <dbReference type="Pfam" id="PF01258"/>
    </source>
</evidence>
<evidence type="ECO:0000313" key="7">
    <source>
        <dbReference type="Proteomes" id="UP000191418"/>
    </source>
</evidence>
<reference evidence="6 7" key="1">
    <citation type="submission" date="2017-01" db="EMBL/GenBank/DDBJ databases">
        <title>Genome Sequencing of a Marine Spirillum, Oceanospirillum multiglobuliferum ATCC 33336, from Japan.</title>
        <authorList>
            <person name="Carney J.G."/>
            <person name="Trachtenberg A.M."/>
            <person name="Rheaume B.A."/>
            <person name="Linnane J.D."/>
            <person name="Pitts N.L."/>
            <person name="Mykles D.L."/>
            <person name="Maclea K.S."/>
        </authorList>
    </citation>
    <scope>NUCLEOTIDE SEQUENCE [LARGE SCALE GENOMIC DNA]</scope>
    <source>
        <strain evidence="6 7">ATCC 33336</strain>
    </source>
</reference>
<dbReference type="STRING" id="64969.SAMN02745127_02082"/>
<dbReference type="InterPro" id="IPR000962">
    <property type="entry name" value="Znf_DskA_TraR"/>
</dbReference>
<dbReference type="EMBL" id="MTSM01000001">
    <property type="protein sequence ID" value="OPX57058.1"/>
    <property type="molecule type" value="Genomic_DNA"/>
</dbReference>
<keyword evidence="3" id="KW-0862">Zinc</keyword>
<dbReference type="PROSITE" id="PS51128">
    <property type="entry name" value="ZF_DKSA_2"/>
    <property type="match status" value="1"/>
</dbReference>
<dbReference type="OrthoDB" id="962301at2"/>
<feature type="domain" description="Zinc finger DksA/TraR C4-type" evidence="5">
    <location>
        <begin position="41"/>
        <end position="71"/>
    </location>
</feature>
<proteinExistence type="predicted"/>
<dbReference type="SUPFAM" id="SSF57716">
    <property type="entry name" value="Glucocorticoid receptor-like (DNA-binding domain)"/>
    <property type="match status" value="1"/>
</dbReference>
<feature type="zinc finger region" description="dksA C4-type" evidence="4">
    <location>
        <begin position="41"/>
        <end position="65"/>
    </location>
</feature>
<organism evidence="6 7">
    <name type="scientific">Oceanospirillum multiglobuliferum</name>
    <dbReference type="NCBI Taxonomy" id="64969"/>
    <lineage>
        <taxon>Bacteria</taxon>
        <taxon>Pseudomonadati</taxon>
        <taxon>Pseudomonadota</taxon>
        <taxon>Gammaproteobacteria</taxon>
        <taxon>Oceanospirillales</taxon>
        <taxon>Oceanospirillaceae</taxon>
        <taxon>Oceanospirillum</taxon>
    </lineage>
</organism>
<dbReference type="AlphaFoldDB" id="A0A1T4QYB5"/>
<dbReference type="Proteomes" id="UP000191418">
    <property type="component" value="Unassembled WGS sequence"/>
</dbReference>
<gene>
    <name evidence="6" type="ORF">BTE48_01105</name>
</gene>
<sequence length="74" mass="8345">MTDILDKAQALECQQRDWALAQHERRKAEPAQKRIQGQVLCLACGEPVGYARLQAKPNAAYCIDCQSLRERGKC</sequence>
<dbReference type="Pfam" id="PF01258">
    <property type="entry name" value="zf-dskA_traR"/>
    <property type="match status" value="1"/>
</dbReference>
<protein>
    <recommendedName>
        <fullName evidence="5">Zinc finger DksA/TraR C4-type domain-containing protein</fullName>
    </recommendedName>
</protein>
<comment type="caution">
    <text evidence="6">The sequence shown here is derived from an EMBL/GenBank/DDBJ whole genome shotgun (WGS) entry which is preliminary data.</text>
</comment>
<evidence type="ECO:0000313" key="6">
    <source>
        <dbReference type="EMBL" id="OPX57058.1"/>
    </source>
</evidence>
<dbReference type="GO" id="GO:0008270">
    <property type="term" value="F:zinc ion binding"/>
    <property type="evidence" value="ECO:0007669"/>
    <property type="project" value="UniProtKB-KW"/>
</dbReference>
<evidence type="ECO:0000256" key="1">
    <source>
        <dbReference type="ARBA" id="ARBA00022723"/>
    </source>
</evidence>
<accession>A0A1T4QYB5</accession>
<evidence type="ECO:0000256" key="3">
    <source>
        <dbReference type="ARBA" id="ARBA00022833"/>
    </source>
</evidence>